<dbReference type="GO" id="GO:0016020">
    <property type="term" value="C:membrane"/>
    <property type="evidence" value="ECO:0007669"/>
    <property type="project" value="UniProtKB-SubCell"/>
</dbReference>
<keyword evidence="3 5" id="KW-1133">Transmembrane helix</keyword>
<feature type="domain" description="Major facilitator superfamily (MFS) profile" evidence="6">
    <location>
        <begin position="204"/>
        <end position="390"/>
    </location>
</feature>
<sequence length="390" mass="41617">MNAKEIQKATRANGLAFILNGLSIGTLLSRIPDFKDLLDISTGTFGTALFFAAFGVLTALTIVGRYAARYGSAPMTIIGGVTFALFYPVLGLIDSLVPFCIALFIFGFTLSWQDLSMNAQAHAIELRSNKRIMSRFHAMWSIGAVLGGSLGGLFAQQNIPILIHLLTISAFNLLLHLYIGRNLLPASADQHSLESKTRARPPLIFWQMGFIGFCAAVAEGASGDWGGILLRETFGASPFIATLPYIVFATMMVVGRLSGDHIAHKFGVKNSITVLGLIAGTGLSIGLFIGGPLGITFGWFCVGIGVSIVLPLMFSAAGDIAKDSYESRVAPSQAIAMVSGIAYFGFLVGPPFIGWIAELTSLRKAMFLPALLTIISAMYVRRVVPGGKRV</sequence>
<dbReference type="SUPFAM" id="SSF103473">
    <property type="entry name" value="MFS general substrate transporter"/>
    <property type="match status" value="1"/>
</dbReference>
<feature type="transmembrane region" description="Helical" evidence="5">
    <location>
        <begin position="295"/>
        <end position="314"/>
    </location>
</feature>
<feature type="transmembrane region" description="Helical" evidence="5">
    <location>
        <begin position="365"/>
        <end position="384"/>
    </location>
</feature>
<organism evidence="7">
    <name type="scientific">freshwater metagenome</name>
    <dbReference type="NCBI Taxonomy" id="449393"/>
    <lineage>
        <taxon>unclassified sequences</taxon>
        <taxon>metagenomes</taxon>
        <taxon>ecological metagenomes</taxon>
    </lineage>
</organism>
<feature type="transmembrane region" description="Helical" evidence="5">
    <location>
        <begin position="161"/>
        <end position="180"/>
    </location>
</feature>
<dbReference type="InterPro" id="IPR020846">
    <property type="entry name" value="MFS_dom"/>
</dbReference>
<evidence type="ECO:0000259" key="6">
    <source>
        <dbReference type="PROSITE" id="PS50850"/>
    </source>
</evidence>
<dbReference type="InterPro" id="IPR011701">
    <property type="entry name" value="MFS"/>
</dbReference>
<evidence type="ECO:0000256" key="1">
    <source>
        <dbReference type="ARBA" id="ARBA00004141"/>
    </source>
</evidence>
<evidence type="ECO:0000256" key="4">
    <source>
        <dbReference type="ARBA" id="ARBA00023136"/>
    </source>
</evidence>
<feature type="transmembrane region" description="Helical" evidence="5">
    <location>
        <begin position="12"/>
        <end position="31"/>
    </location>
</feature>
<name>A0A6J6FI05_9ZZZZ</name>
<dbReference type="InterPro" id="IPR051788">
    <property type="entry name" value="MFS_Transporter"/>
</dbReference>
<reference evidence="7" key="1">
    <citation type="submission" date="2020-05" db="EMBL/GenBank/DDBJ databases">
        <authorList>
            <person name="Chiriac C."/>
            <person name="Salcher M."/>
            <person name="Ghai R."/>
            <person name="Kavagutti S V."/>
        </authorList>
    </citation>
    <scope>NUCLEOTIDE SEQUENCE</scope>
</reference>
<comment type="subcellular location">
    <subcellularLocation>
        <location evidence="1">Membrane</location>
        <topology evidence="1">Multi-pass membrane protein</topology>
    </subcellularLocation>
</comment>
<keyword evidence="2 5" id="KW-0812">Transmembrane</keyword>
<evidence type="ECO:0000256" key="2">
    <source>
        <dbReference type="ARBA" id="ARBA00022692"/>
    </source>
</evidence>
<evidence type="ECO:0000256" key="5">
    <source>
        <dbReference type="SAM" id="Phobius"/>
    </source>
</evidence>
<feature type="transmembrane region" description="Helical" evidence="5">
    <location>
        <begin position="334"/>
        <end position="353"/>
    </location>
</feature>
<dbReference type="Gene3D" id="1.20.1250.20">
    <property type="entry name" value="MFS general substrate transporter like domains"/>
    <property type="match status" value="1"/>
</dbReference>
<dbReference type="CDD" id="cd17393">
    <property type="entry name" value="MFS_MosC_like"/>
    <property type="match status" value="1"/>
</dbReference>
<dbReference type="Pfam" id="PF07690">
    <property type="entry name" value="MFS_1"/>
    <property type="match status" value="1"/>
</dbReference>
<proteinExistence type="predicted"/>
<dbReference type="AlphaFoldDB" id="A0A6J6FI05"/>
<dbReference type="PANTHER" id="PTHR23514:SF13">
    <property type="entry name" value="INNER MEMBRANE PROTEIN YBJJ"/>
    <property type="match status" value="1"/>
</dbReference>
<dbReference type="PANTHER" id="PTHR23514">
    <property type="entry name" value="BYPASS OF STOP CODON PROTEIN 6"/>
    <property type="match status" value="1"/>
</dbReference>
<evidence type="ECO:0000256" key="3">
    <source>
        <dbReference type="ARBA" id="ARBA00022989"/>
    </source>
</evidence>
<keyword evidence="4 5" id="KW-0472">Membrane</keyword>
<dbReference type="EMBL" id="CAEZUD010000021">
    <property type="protein sequence ID" value="CAB4588616.1"/>
    <property type="molecule type" value="Genomic_DNA"/>
</dbReference>
<dbReference type="GO" id="GO:0022857">
    <property type="term" value="F:transmembrane transporter activity"/>
    <property type="evidence" value="ECO:0007669"/>
    <property type="project" value="InterPro"/>
</dbReference>
<feature type="transmembrane region" description="Helical" evidence="5">
    <location>
        <begin position="238"/>
        <end position="259"/>
    </location>
</feature>
<gene>
    <name evidence="7" type="ORF">UFOPK1778_00546</name>
</gene>
<accession>A0A6J6FI05</accession>
<feature type="transmembrane region" description="Helical" evidence="5">
    <location>
        <begin position="43"/>
        <end position="63"/>
    </location>
</feature>
<dbReference type="InterPro" id="IPR036259">
    <property type="entry name" value="MFS_trans_sf"/>
</dbReference>
<evidence type="ECO:0000313" key="7">
    <source>
        <dbReference type="EMBL" id="CAB4588616.1"/>
    </source>
</evidence>
<feature type="transmembrane region" description="Helical" evidence="5">
    <location>
        <begin position="136"/>
        <end position="155"/>
    </location>
</feature>
<feature type="transmembrane region" description="Helical" evidence="5">
    <location>
        <begin position="201"/>
        <end position="218"/>
    </location>
</feature>
<feature type="transmembrane region" description="Helical" evidence="5">
    <location>
        <begin position="96"/>
        <end position="115"/>
    </location>
</feature>
<dbReference type="PROSITE" id="PS50850">
    <property type="entry name" value="MFS"/>
    <property type="match status" value="1"/>
</dbReference>
<feature type="transmembrane region" description="Helical" evidence="5">
    <location>
        <begin position="70"/>
        <end position="90"/>
    </location>
</feature>
<feature type="transmembrane region" description="Helical" evidence="5">
    <location>
        <begin position="271"/>
        <end position="289"/>
    </location>
</feature>
<protein>
    <submittedName>
        <fullName evidence="7">Unannotated protein</fullName>
    </submittedName>
</protein>